<sequence length="72" mass="8051">MAKETKVIHVHLIFKKTSRFFGSISAIYSEFTAEEIGITEETLRHKGLSDGVSFATKKAIIQQGVLIRSARK</sequence>
<protein>
    <submittedName>
        <fullName evidence="1">Uncharacterized protein</fullName>
    </submittedName>
</protein>
<dbReference type="EMBL" id="CZBL01000003">
    <property type="protein sequence ID" value="CUP78536.1"/>
    <property type="molecule type" value="Genomic_DNA"/>
</dbReference>
<dbReference type="RefSeq" id="WP_007765896.1">
    <property type="nucleotide sequence ID" value="NZ_CAXKYF010000001.1"/>
</dbReference>
<reference evidence="1 2" key="1">
    <citation type="submission" date="2015-09" db="EMBL/GenBank/DDBJ databases">
        <authorList>
            <consortium name="Pathogen Informatics"/>
        </authorList>
    </citation>
    <scope>NUCLEOTIDE SEQUENCE [LARGE SCALE GENOMIC DNA]</scope>
    <source>
        <strain evidence="1 2">2789STDY5834946</strain>
    </source>
</reference>
<evidence type="ECO:0000313" key="1">
    <source>
        <dbReference type="EMBL" id="CUP78536.1"/>
    </source>
</evidence>
<dbReference type="Proteomes" id="UP000095725">
    <property type="component" value="Unassembled WGS sequence"/>
</dbReference>
<organism evidence="1 2">
    <name type="scientific">Bacteroides caccae</name>
    <dbReference type="NCBI Taxonomy" id="47678"/>
    <lineage>
        <taxon>Bacteria</taxon>
        <taxon>Pseudomonadati</taxon>
        <taxon>Bacteroidota</taxon>
        <taxon>Bacteroidia</taxon>
        <taxon>Bacteroidales</taxon>
        <taxon>Bacteroidaceae</taxon>
        <taxon>Bacteroides</taxon>
    </lineage>
</organism>
<evidence type="ECO:0000313" key="2">
    <source>
        <dbReference type="Proteomes" id="UP000095725"/>
    </source>
</evidence>
<accession>A0A174R3G3</accession>
<gene>
    <name evidence="1" type="ORF">ERS852558_00968</name>
</gene>
<name>A0A174R3G3_9BACE</name>
<proteinExistence type="predicted"/>
<dbReference type="AlphaFoldDB" id="A0A174R3G3"/>